<evidence type="ECO:0000256" key="1">
    <source>
        <dbReference type="ARBA" id="ARBA00023186"/>
    </source>
</evidence>
<reference evidence="4 5" key="2">
    <citation type="submission" date="2015-05" db="EMBL/GenBank/DDBJ databases">
        <title>Lifestyle Evolution in Cyanobacterial Symbionts of Sponges.</title>
        <authorList>
            <person name="Burgsdorf I."/>
            <person name="Slaby B.M."/>
            <person name="Handley K.M."/>
            <person name="Haber M."/>
            <person name="Blom J."/>
            <person name="Marshall C.W."/>
            <person name="Gilbert J.A."/>
            <person name="Hentschel U."/>
            <person name="Steindler L."/>
        </authorList>
    </citation>
    <scope>NUCLEOTIDE SEQUENCE [LARGE SCALE GENOMIC DNA]</scope>
    <source>
        <strain evidence="4">15L</strain>
    </source>
</reference>
<dbReference type="InterPro" id="IPR002939">
    <property type="entry name" value="DnaJ_C"/>
</dbReference>
<evidence type="ECO:0000256" key="2">
    <source>
        <dbReference type="SAM" id="MobiDB-lite"/>
    </source>
</evidence>
<dbReference type="InterPro" id="IPR001623">
    <property type="entry name" value="DnaJ_domain"/>
</dbReference>
<dbReference type="Proteomes" id="UP000035037">
    <property type="component" value="Unassembled WGS sequence"/>
</dbReference>
<dbReference type="PRINTS" id="PR00625">
    <property type="entry name" value="JDOMAIN"/>
</dbReference>
<gene>
    <name evidence="4" type="ORF">TQ37_02920</name>
</gene>
<dbReference type="InterPro" id="IPR008971">
    <property type="entry name" value="HSP40/DnaJ_pept-bd"/>
</dbReference>
<dbReference type="SMART" id="SM00271">
    <property type="entry name" value="DnaJ"/>
    <property type="match status" value="1"/>
</dbReference>
<dbReference type="Pfam" id="PF01556">
    <property type="entry name" value="DnaJ_C"/>
    <property type="match status" value="1"/>
</dbReference>
<dbReference type="CDD" id="cd10747">
    <property type="entry name" value="DnaJ_C"/>
    <property type="match status" value="1"/>
</dbReference>
<reference evidence="4 5" key="1">
    <citation type="submission" date="2015-02" db="EMBL/GenBank/DDBJ databases">
        <authorList>
            <person name="Slaby B."/>
            <person name="Hentschel U."/>
        </authorList>
    </citation>
    <scope>NUCLEOTIDE SEQUENCE [LARGE SCALE GENOMIC DNA]</scope>
    <source>
        <strain evidence="4">15L</strain>
    </source>
</reference>
<keyword evidence="1" id="KW-0143">Chaperone</keyword>
<dbReference type="InterPro" id="IPR036869">
    <property type="entry name" value="J_dom_sf"/>
</dbReference>
<evidence type="ECO:0000313" key="4">
    <source>
        <dbReference type="EMBL" id="KKZ13889.1"/>
    </source>
</evidence>
<dbReference type="AlphaFoldDB" id="A0A0G8AWZ4"/>
<comment type="caution">
    <text evidence="4">The sequence shown here is derived from an EMBL/GenBank/DDBJ whole genome shotgun (WGS) entry which is preliminary data.</text>
</comment>
<accession>A0A0G8AWZ4</accession>
<dbReference type="GO" id="GO:0005737">
    <property type="term" value="C:cytoplasm"/>
    <property type="evidence" value="ECO:0007669"/>
    <property type="project" value="TreeGrafter"/>
</dbReference>
<dbReference type="PROSITE" id="PS00636">
    <property type="entry name" value="DNAJ_1"/>
    <property type="match status" value="1"/>
</dbReference>
<dbReference type="Gene3D" id="1.10.287.110">
    <property type="entry name" value="DnaJ domain"/>
    <property type="match status" value="1"/>
</dbReference>
<dbReference type="Pfam" id="PF00226">
    <property type="entry name" value="DnaJ"/>
    <property type="match status" value="1"/>
</dbReference>
<sequence length="320" mass="35344">MPRSGYKDYWKILQVPKGADQAAIKQAFRRLARQNHPDVNPDDKAAEARFKEINEAYEVLGDPEKRRRYEQFGRFRSGDRSQTSGGAGVDMDFQNYGNFDEFINDLLSRFGEGNVPGGFGASGFPRPGRSRSPDLDAETSLEISLAEAFHGCERTLAVRTFGKNQESVQVRIPAGILPATRLRLKGKGNLQPGTGRRGDLYLKVQLQPHPPWRLEGDQLRADLVLGLDEAVLGGEIEVPTPEGTATMTVPAGIQPGQSLRLRGQGWQSPGGRKDLLFTVVIHVPRSPSPRELDLLRQWAACRTGSPREAMARQAVLPKPL</sequence>
<feature type="region of interest" description="Disordered" evidence="2">
    <location>
        <begin position="118"/>
        <end position="137"/>
    </location>
</feature>
<dbReference type="PANTHER" id="PTHR43096">
    <property type="entry name" value="DNAJ HOMOLOG 1, MITOCHONDRIAL-RELATED"/>
    <property type="match status" value="1"/>
</dbReference>
<dbReference type="PANTHER" id="PTHR43096:SF52">
    <property type="entry name" value="DNAJ HOMOLOG 1, MITOCHONDRIAL-RELATED"/>
    <property type="match status" value="1"/>
</dbReference>
<dbReference type="STRING" id="431041.FLM9_1269"/>
<dbReference type="SUPFAM" id="SSF49493">
    <property type="entry name" value="HSP40/DnaJ peptide-binding domain"/>
    <property type="match status" value="2"/>
</dbReference>
<dbReference type="GO" id="GO:0042026">
    <property type="term" value="P:protein refolding"/>
    <property type="evidence" value="ECO:0007669"/>
    <property type="project" value="TreeGrafter"/>
</dbReference>
<dbReference type="PROSITE" id="PS50076">
    <property type="entry name" value="DNAJ_2"/>
    <property type="match status" value="1"/>
</dbReference>
<organism evidence="4 5">
    <name type="scientific">Candidatus Synechococcus spongiarum 15L</name>
    <dbReference type="NCBI Taxonomy" id="1608419"/>
    <lineage>
        <taxon>Bacteria</taxon>
        <taxon>Bacillati</taxon>
        <taxon>Cyanobacteriota</taxon>
        <taxon>Cyanophyceae</taxon>
        <taxon>Synechococcales</taxon>
        <taxon>Synechococcaceae</taxon>
        <taxon>Synechococcus</taxon>
    </lineage>
</organism>
<name>A0A0G8AWZ4_9SYNE</name>
<dbReference type="CDD" id="cd06257">
    <property type="entry name" value="DnaJ"/>
    <property type="match status" value="1"/>
</dbReference>
<proteinExistence type="predicted"/>
<dbReference type="InterPro" id="IPR018253">
    <property type="entry name" value="DnaJ_domain_CS"/>
</dbReference>
<dbReference type="Gene3D" id="2.60.260.20">
    <property type="entry name" value="Urease metallochaperone UreE, N-terminal domain"/>
    <property type="match status" value="2"/>
</dbReference>
<feature type="domain" description="J" evidence="3">
    <location>
        <begin position="8"/>
        <end position="73"/>
    </location>
</feature>
<dbReference type="PATRIC" id="fig|1608419.3.peg.2014"/>
<dbReference type="GO" id="GO:0051082">
    <property type="term" value="F:unfolded protein binding"/>
    <property type="evidence" value="ECO:0007669"/>
    <property type="project" value="InterPro"/>
</dbReference>
<dbReference type="EMBL" id="JYFQ01000064">
    <property type="protein sequence ID" value="KKZ13889.1"/>
    <property type="molecule type" value="Genomic_DNA"/>
</dbReference>
<evidence type="ECO:0000313" key="5">
    <source>
        <dbReference type="Proteomes" id="UP000035037"/>
    </source>
</evidence>
<evidence type="ECO:0000259" key="3">
    <source>
        <dbReference type="PROSITE" id="PS50076"/>
    </source>
</evidence>
<protein>
    <submittedName>
        <fullName evidence="4">Molecular chaperone DnaJ</fullName>
    </submittedName>
</protein>
<dbReference type="SUPFAM" id="SSF46565">
    <property type="entry name" value="Chaperone J-domain"/>
    <property type="match status" value="1"/>
</dbReference>